<evidence type="ECO:0000256" key="1">
    <source>
        <dbReference type="SAM" id="MobiDB-lite"/>
    </source>
</evidence>
<protein>
    <recommendedName>
        <fullName evidence="3">EF-hand domain-containing protein</fullName>
    </recommendedName>
</protein>
<keyword evidence="2" id="KW-0732">Signal</keyword>
<dbReference type="OrthoDB" id="7568339at2"/>
<dbReference type="SUPFAM" id="SSF47473">
    <property type="entry name" value="EF-hand"/>
    <property type="match status" value="1"/>
</dbReference>
<comment type="caution">
    <text evidence="4">The sequence shown here is derived from an EMBL/GenBank/DDBJ whole genome shotgun (WGS) entry which is preliminary data.</text>
</comment>
<feature type="region of interest" description="Disordered" evidence="1">
    <location>
        <begin position="106"/>
        <end position="128"/>
    </location>
</feature>
<proteinExistence type="predicted"/>
<accession>A0A2A2SEB8</accession>
<dbReference type="Gene3D" id="1.10.238.10">
    <property type="entry name" value="EF-hand"/>
    <property type="match status" value="1"/>
</dbReference>
<feature type="domain" description="EF-hand" evidence="3">
    <location>
        <begin position="27"/>
        <end position="62"/>
    </location>
</feature>
<keyword evidence="5" id="KW-1185">Reference proteome</keyword>
<evidence type="ECO:0000256" key="2">
    <source>
        <dbReference type="SAM" id="SignalP"/>
    </source>
</evidence>
<dbReference type="GO" id="GO:0005509">
    <property type="term" value="F:calcium ion binding"/>
    <property type="evidence" value="ECO:0007669"/>
    <property type="project" value="InterPro"/>
</dbReference>
<dbReference type="AlphaFoldDB" id="A0A2A2SEB8"/>
<dbReference type="Proteomes" id="UP000218151">
    <property type="component" value="Unassembled WGS sequence"/>
</dbReference>
<dbReference type="Pfam" id="PF13202">
    <property type="entry name" value="EF-hand_5"/>
    <property type="match status" value="3"/>
</dbReference>
<evidence type="ECO:0000313" key="4">
    <source>
        <dbReference type="EMBL" id="PAX07589.1"/>
    </source>
</evidence>
<dbReference type="RefSeq" id="WP_095997831.1">
    <property type="nucleotide sequence ID" value="NZ_NSLI01000003.1"/>
</dbReference>
<evidence type="ECO:0000313" key="5">
    <source>
        <dbReference type="Proteomes" id="UP000218151"/>
    </source>
</evidence>
<dbReference type="InterPro" id="IPR018247">
    <property type="entry name" value="EF_Hand_1_Ca_BS"/>
</dbReference>
<reference evidence="5" key="1">
    <citation type="submission" date="2017-09" db="EMBL/GenBank/DDBJ databases">
        <authorList>
            <person name="Feng G."/>
            <person name="Zhu H."/>
        </authorList>
    </citation>
    <scope>NUCLEOTIDE SEQUENCE [LARGE SCALE GENOMIC DNA]</scope>
    <source>
        <strain evidence="5">1PNM-20</strain>
    </source>
</reference>
<name>A0A2A2SEB8_9SPHN</name>
<dbReference type="EMBL" id="NSLI01000003">
    <property type="protein sequence ID" value="PAX07589.1"/>
    <property type="molecule type" value="Genomic_DNA"/>
</dbReference>
<organism evidence="4 5">
    <name type="scientific">Sphingomonas lenta</name>
    <dbReference type="NCBI Taxonomy" id="1141887"/>
    <lineage>
        <taxon>Bacteria</taxon>
        <taxon>Pseudomonadati</taxon>
        <taxon>Pseudomonadota</taxon>
        <taxon>Alphaproteobacteria</taxon>
        <taxon>Sphingomonadales</taxon>
        <taxon>Sphingomonadaceae</taxon>
        <taxon>Sphingomonas</taxon>
    </lineage>
</organism>
<feature type="signal peptide" evidence="2">
    <location>
        <begin position="1"/>
        <end position="18"/>
    </location>
</feature>
<sequence length="128" mass="14506">MRFLPVLILMGLAAPAIAQSPPPNRQESRAWVRAQFARSDLNRDGVLSRGEVTQAVNRHYGRLSTGRSRIMTNMWFNRLDGNRSNSISRSEALGAADEFWGRFDRNRDGRIGPRERPAAEAFLRNPAR</sequence>
<dbReference type="PROSITE" id="PS00018">
    <property type="entry name" value="EF_HAND_1"/>
    <property type="match status" value="1"/>
</dbReference>
<gene>
    <name evidence="4" type="ORF">CKY28_08010</name>
</gene>
<dbReference type="PROSITE" id="PS50222">
    <property type="entry name" value="EF_HAND_2"/>
    <property type="match status" value="1"/>
</dbReference>
<evidence type="ECO:0000259" key="3">
    <source>
        <dbReference type="PROSITE" id="PS50222"/>
    </source>
</evidence>
<feature type="chain" id="PRO_5012087586" description="EF-hand domain-containing protein" evidence="2">
    <location>
        <begin position="19"/>
        <end position="128"/>
    </location>
</feature>
<dbReference type="InterPro" id="IPR011992">
    <property type="entry name" value="EF-hand-dom_pair"/>
</dbReference>
<dbReference type="InterPro" id="IPR002048">
    <property type="entry name" value="EF_hand_dom"/>
</dbReference>
<feature type="compositionally biased region" description="Basic and acidic residues" evidence="1">
    <location>
        <begin position="106"/>
        <end position="118"/>
    </location>
</feature>